<name>A0A1G5SDZ8_9PROT</name>
<dbReference type="STRING" id="51642.NSMM_380035"/>
<evidence type="ECO:0000313" key="1">
    <source>
        <dbReference type="EMBL" id="SCZ85413.1"/>
    </source>
</evidence>
<accession>A0A1G5SDZ8</accession>
<evidence type="ECO:0000313" key="2">
    <source>
        <dbReference type="Proteomes" id="UP000198729"/>
    </source>
</evidence>
<organism evidence="1 2">
    <name type="scientific">Nitrosomonas mobilis</name>
    <dbReference type="NCBI Taxonomy" id="51642"/>
    <lineage>
        <taxon>Bacteria</taxon>
        <taxon>Pseudomonadati</taxon>
        <taxon>Pseudomonadota</taxon>
        <taxon>Betaproteobacteria</taxon>
        <taxon>Nitrosomonadales</taxon>
        <taxon>Nitrosomonadaceae</taxon>
        <taxon>Nitrosomonas</taxon>
    </lineage>
</organism>
<proteinExistence type="predicted"/>
<dbReference type="PROSITE" id="PS51257">
    <property type="entry name" value="PROKAR_LIPOPROTEIN"/>
    <property type="match status" value="1"/>
</dbReference>
<keyword evidence="2" id="KW-1185">Reference proteome</keyword>
<gene>
    <name evidence="1" type="ORF">NSMM_380035</name>
</gene>
<dbReference type="RefSeq" id="WP_090285664.1">
    <property type="nucleotide sequence ID" value="NZ_FMWO01000045.1"/>
</dbReference>
<reference evidence="1 2" key="1">
    <citation type="submission" date="2016-10" db="EMBL/GenBank/DDBJ databases">
        <authorList>
            <person name="de Groot N.N."/>
        </authorList>
    </citation>
    <scope>NUCLEOTIDE SEQUENCE [LARGE SCALE GENOMIC DNA]</scope>
    <source>
        <strain evidence="1">1</strain>
    </source>
</reference>
<dbReference type="AlphaFoldDB" id="A0A1G5SDZ8"/>
<dbReference type="OrthoDB" id="5296580at2"/>
<dbReference type="Gene3D" id="2.30.30.830">
    <property type="match status" value="1"/>
</dbReference>
<dbReference type="EMBL" id="FMWO01000045">
    <property type="protein sequence ID" value="SCZ85413.1"/>
    <property type="molecule type" value="Genomic_DNA"/>
</dbReference>
<dbReference type="Pfam" id="PF04351">
    <property type="entry name" value="PilP"/>
    <property type="match status" value="1"/>
</dbReference>
<dbReference type="InterPro" id="IPR007446">
    <property type="entry name" value="PilP"/>
</dbReference>
<dbReference type="PIRSF" id="PIRSF016481">
    <property type="entry name" value="Pilus_assembly_PilP"/>
    <property type="match status" value="1"/>
</dbReference>
<protein>
    <submittedName>
        <fullName evidence="1">Pilus assembly protein, PilQ</fullName>
    </submittedName>
</protein>
<dbReference type="Proteomes" id="UP000198729">
    <property type="component" value="Unassembled WGS sequence"/>
</dbReference>
<sequence length="176" mass="19680">MSKIHQFWLSMALAGLVSACADGEHEDLQEFVKNAGAGMQGKVDPLPEILPLQQFVYQAFEIPDPFSASKNKQDNTSQNELKPDLKRQKEVLENYALENLSMVGTLQRGQHIYALVKAPDNTVHRVKNGNYLGHNFGLITAISEENITLKEMIQESGQAWVEQAGTLRLQSQESKK</sequence>